<gene>
    <name evidence="8" type="primary">ybeY</name>
    <name evidence="9" type="ORF">DM484_14235</name>
</gene>
<dbReference type="PROSITE" id="PS01306">
    <property type="entry name" value="UPF0054"/>
    <property type="match status" value="1"/>
</dbReference>
<keyword evidence="5 8" id="KW-0255">Endonuclease</keyword>
<evidence type="ECO:0000313" key="9">
    <source>
        <dbReference type="EMBL" id="PZN77656.1"/>
    </source>
</evidence>
<dbReference type="GO" id="GO:0004222">
    <property type="term" value="F:metalloendopeptidase activity"/>
    <property type="evidence" value="ECO:0007669"/>
    <property type="project" value="InterPro"/>
</dbReference>
<dbReference type="HAMAP" id="MF_00009">
    <property type="entry name" value="Endoribonucl_YbeY"/>
    <property type="match status" value="1"/>
</dbReference>
<dbReference type="EMBL" id="QJPH01000332">
    <property type="protein sequence ID" value="PZN77656.1"/>
    <property type="molecule type" value="Genomic_DNA"/>
</dbReference>
<organism evidence="9 10">
    <name type="scientific">Candidatus Methylumidiphilus alinenensis</name>
    <dbReference type="NCBI Taxonomy" id="2202197"/>
    <lineage>
        <taxon>Bacteria</taxon>
        <taxon>Pseudomonadati</taxon>
        <taxon>Pseudomonadota</taxon>
        <taxon>Gammaproteobacteria</taxon>
        <taxon>Methylococcales</taxon>
        <taxon>Candidatus Methylumidiphilus</taxon>
    </lineage>
</organism>
<dbReference type="GO" id="GO:0005737">
    <property type="term" value="C:cytoplasm"/>
    <property type="evidence" value="ECO:0007669"/>
    <property type="project" value="UniProtKB-SubCell"/>
</dbReference>
<evidence type="ECO:0000256" key="2">
    <source>
        <dbReference type="ARBA" id="ARBA00022517"/>
    </source>
</evidence>
<dbReference type="GO" id="GO:0006364">
    <property type="term" value="P:rRNA processing"/>
    <property type="evidence" value="ECO:0007669"/>
    <property type="project" value="UniProtKB-UniRule"/>
</dbReference>
<dbReference type="Gene3D" id="3.40.390.30">
    <property type="entry name" value="Metalloproteases ('zincins'), catalytic domain"/>
    <property type="match status" value="1"/>
</dbReference>
<evidence type="ECO:0000256" key="8">
    <source>
        <dbReference type="HAMAP-Rule" id="MF_00009"/>
    </source>
</evidence>
<dbReference type="SUPFAM" id="SSF55486">
    <property type="entry name" value="Metalloproteases ('zincins'), catalytic domain"/>
    <property type="match status" value="1"/>
</dbReference>
<keyword evidence="8" id="KW-0698">rRNA processing</keyword>
<dbReference type="GO" id="GO:0004521">
    <property type="term" value="F:RNA endonuclease activity"/>
    <property type="evidence" value="ECO:0007669"/>
    <property type="project" value="UniProtKB-UniRule"/>
</dbReference>
<dbReference type="GO" id="GO:0008270">
    <property type="term" value="F:zinc ion binding"/>
    <property type="evidence" value="ECO:0007669"/>
    <property type="project" value="UniProtKB-UniRule"/>
</dbReference>
<comment type="function">
    <text evidence="8">Single strand-specific metallo-endoribonuclease involved in late-stage 70S ribosome quality control and in maturation of the 3' terminus of the 16S rRNA.</text>
</comment>
<comment type="similarity">
    <text evidence="1 8">Belongs to the endoribonuclease YbeY family.</text>
</comment>
<dbReference type="InterPro" id="IPR002036">
    <property type="entry name" value="YbeY"/>
</dbReference>
<evidence type="ECO:0000256" key="3">
    <source>
        <dbReference type="ARBA" id="ARBA00022722"/>
    </source>
</evidence>
<keyword evidence="7 8" id="KW-0862">Zinc</keyword>
<evidence type="ECO:0000256" key="1">
    <source>
        <dbReference type="ARBA" id="ARBA00010875"/>
    </source>
</evidence>
<keyword evidence="6 8" id="KW-0378">Hydrolase</keyword>
<evidence type="ECO:0000313" key="10">
    <source>
        <dbReference type="Proteomes" id="UP000249396"/>
    </source>
</evidence>
<comment type="subcellular location">
    <subcellularLocation>
        <location evidence="8">Cytoplasm</location>
    </subcellularLocation>
</comment>
<dbReference type="EC" id="3.1.-.-" evidence="8"/>
<proteinExistence type="inferred from homology"/>
<reference evidence="9 10" key="1">
    <citation type="journal article" date="2018" name="Aquat. Microb. Ecol.">
        <title>Gammaproteobacterial methanotrophs dominate.</title>
        <authorList>
            <person name="Rissanen A.J."/>
            <person name="Saarenheimo J."/>
            <person name="Tiirola M."/>
            <person name="Peura S."/>
            <person name="Aalto S.L."/>
            <person name="Karvinen A."/>
            <person name="Nykanen H."/>
        </authorList>
    </citation>
    <scope>NUCLEOTIDE SEQUENCE [LARGE SCALE GENOMIC DNA]</scope>
    <source>
        <strain evidence="9">AMbin10</strain>
    </source>
</reference>
<dbReference type="PANTHER" id="PTHR46986:SF1">
    <property type="entry name" value="ENDORIBONUCLEASE YBEY, CHLOROPLASTIC"/>
    <property type="match status" value="1"/>
</dbReference>
<comment type="cofactor">
    <cofactor evidence="8">
        <name>Zn(2+)</name>
        <dbReference type="ChEBI" id="CHEBI:29105"/>
    </cofactor>
    <text evidence="8">Binds 1 zinc ion.</text>
</comment>
<dbReference type="Proteomes" id="UP000249396">
    <property type="component" value="Unassembled WGS sequence"/>
</dbReference>
<feature type="binding site" evidence="8">
    <location>
        <position position="113"/>
    </location>
    <ligand>
        <name>Zn(2+)</name>
        <dbReference type="ChEBI" id="CHEBI:29105"/>
        <note>catalytic</note>
    </ligand>
</feature>
<dbReference type="InterPro" id="IPR020549">
    <property type="entry name" value="YbeY_CS"/>
</dbReference>
<name>A0A2W4R3I1_9GAMM</name>
<keyword evidence="4 8" id="KW-0479">Metal-binding</keyword>
<dbReference type="PANTHER" id="PTHR46986">
    <property type="entry name" value="ENDORIBONUCLEASE YBEY, CHLOROPLASTIC"/>
    <property type="match status" value="1"/>
</dbReference>
<sequence length="150" mass="16520">MIHVELQNASASTAVPSSQQFTHWAVAATRKQNAEIVIRVVDEKESADLNGQFRGKHGPTNVLSFPFQAPPGMATDILGDILICAPVVEREAKEQGKSLHAHWAHMVIHGVLHLQGYDHIEENEAVKMESEEIAIMNGLGFPNPYEETES</sequence>
<keyword evidence="2 8" id="KW-0690">Ribosome biogenesis</keyword>
<evidence type="ECO:0000256" key="5">
    <source>
        <dbReference type="ARBA" id="ARBA00022759"/>
    </source>
</evidence>
<accession>A0A2W4R3I1</accession>
<evidence type="ECO:0000256" key="7">
    <source>
        <dbReference type="ARBA" id="ARBA00022833"/>
    </source>
</evidence>
<evidence type="ECO:0000256" key="6">
    <source>
        <dbReference type="ARBA" id="ARBA00022801"/>
    </source>
</evidence>
<keyword evidence="3 8" id="KW-0540">Nuclease</keyword>
<evidence type="ECO:0000256" key="4">
    <source>
        <dbReference type="ARBA" id="ARBA00022723"/>
    </source>
</evidence>
<dbReference type="NCBIfam" id="TIGR00043">
    <property type="entry name" value="rRNA maturation RNase YbeY"/>
    <property type="match status" value="1"/>
</dbReference>
<feature type="binding site" evidence="8">
    <location>
        <position position="119"/>
    </location>
    <ligand>
        <name>Zn(2+)</name>
        <dbReference type="ChEBI" id="CHEBI:29105"/>
        <note>catalytic</note>
    </ligand>
</feature>
<feature type="binding site" evidence="8">
    <location>
        <position position="109"/>
    </location>
    <ligand>
        <name>Zn(2+)</name>
        <dbReference type="ChEBI" id="CHEBI:29105"/>
        <note>catalytic</note>
    </ligand>
</feature>
<dbReference type="InterPro" id="IPR023091">
    <property type="entry name" value="MetalPrtase_cat_dom_sf_prd"/>
</dbReference>
<keyword evidence="8" id="KW-0963">Cytoplasm</keyword>
<dbReference type="Pfam" id="PF02130">
    <property type="entry name" value="YbeY"/>
    <property type="match status" value="1"/>
</dbReference>
<comment type="caution">
    <text evidence="9">The sequence shown here is derived from an EMBL/GenBank/DDBJ whole genome shotgun (WGS) entry which is preliminary data.</text>
</comment>
<dbReference type="AlphaFoldDB" id="A0A2W4R3I1"/>
<protein>
    <recommendedName>
        <fullName evidence="8">Endoribonuclease YbeY</fullName>
        <ecNumber evidence="8">3.1.-.-</ecNumber>
    </recommendedName>
</protein>